<evidence type="ECO:0000259" key="1">
    <source>
        <dbReference type="Pfam" id="PF00534"/>
    </source>
</evidence>
<dbReference type="SUPFAM" id="SSF53756">
    <property type="entry name" value="UDP-Glycosyltransferase/glycogen phosphorylase"/>
    <property type="match status" value="1"/>
</dbReference>
<dbReference type="GO" id="GO:0016757">
    <property type="term" value="F:glycosyltransferase activity"/>
    <property type="evidence" value="ECO:0007669"/>
    <property type="project" value="UniProtKB-KW"/>
</dbReference>
<protein>
    <submittedName>
        <fullName evidence="3">Glycosyltransferase</fullName>
        <ecNumber evidence="3">2.4.-.-</ecNumber>
    </submittedName>
</protein>
<organism evidence="3">
    <name type="scientific">Candidatus Nitricoxidivorans perseverans</name>
    <dbReference type="NCBI Taxonomy" id="2975601"/>
    <lineage>
        <taxon>Bacteria</taxon>
        <taxon>Pseudomonadati</taxon>
        <taxon>Pseudomonadota</taxon>
        <taxon>Betaproteobacteria</taxon>
        <taxon>Nitrosomonadales</taxon>
        <taxon>Sterolibacteriaceae</taxon>
        <taxon>Candidatus Nitricoxidivorans</taxon>
    </lineage>
</organism>
<accession>A0AA49FMS8</accession>
<dbReference type="EMBL" id="CP107246">
    <property type="protein sequence ID" value="WIM06122.1"/>
    <property type="molecule type" value="Genomic_DNA"/>
</dbReference>
<evidence type="ECO:0000313" key="3">
    <source>
        <dbReference type="EMBL" id="WIM06122.1"/>
    </source>
</evidence>
<keyword evidence="3" id="KW-0808">Transferase</keyword>
<dbReference type="InterPro" id="IPR028098">
    <property type="entry name" value="Glyco_trans_4-like_N"/>
</dbReference>
<gene>
    <name evidence="3" type="ORF">OHM77_02170</name>
</gene>
<dbReference type="EC" id="2.4.-.-" evidence="3"/>
<keyword evidence="3" id="KW-0328">Glycosyltransferase</keyword>
<dbReference type="KEGG" id="npv:OHM77_02170"/>
<dbReference type="AlphaFoldDB" id="A0AA49FMS8"/>
<dbReference type="Pfam" id="PF13579">
    <property type="entry name" value="Glyco_trans_4_4"/>
    <property type="match status" value="1"/>
</dbReference>
<feature type="domain" description="Glycosyl transferase family 1" evidence="1">
    <location>
        <begin position="217"/>
        <end position="370"/>
    </location>
</feature>
<dbReference type="PANTHER" id="PTHR12526:SF600">
    <property type="entry name" value="GLYCOSYL TRANSFERASE GROUP 1"/>
    <property type="match status" value="1"/>
</dbReference>
<feature type="domain" description="Glycosyltransferase subfamily 4-like N-terminal" evidence="2">
    <location>
        <begin position="28"/>
        <end position="195"/>
    </location>
</feature>
<dbReference type="InterPro" id="IPR001296">
    <property type="entry name" value="Glyco_trans_1"/>
</dbReference>
<name>A0AA49FMS8_9PROT</name>
<dbReference type="PANTHER" id="PTHR12526">
    <property type="entry name" value="GLYCOSYLTRANSFERASE"/>
    <property type="match status" value="1"/>
</dbReference>
<proteinExistence type="predicted"/>
<dbReference type="Proteomes" id="UP001234916">
    <property type="component" value="Chromosome"/>
</dbReference>
<evidence type="ECO:0000259" key="2">
    <source>
        <dbReference type="Pfam" id="PF13579"/>
    </source>
</evidence>
<sequence length="422" mass="47202">MKCKLRLLFFTAEPWPTFRADVAVLFGKELPRQGICADLVALKAADGDEVEWGGGKARLCAAKGGKLRRMVAAWLHRWRCLASVRAVNYQAIQVRDLPIFAAFAGFVARWKDIPFYYWMSYPIPDGQMELARARGLSAGVVKWAYNLLSGMLGRWLLYGHVLPRADHVFVQSDRMRDDLVTIGIDREKMTPVPMGVDWPAISRLANQPPADAPRLRDRRVLIYLGTQVRPRRLEVLFEMLALVRRQIPEALLVLVGDVDDPEHRAWLRKQAEEAGVAEHVVWTGWLPMEEGWRYIRAAEVGLSPFPRSYLLDSASPTKVPEYLALGVPVVCNDNPDQAAMLAACDAGLCVPYTAEHFAEAVLKLLALDDGERGKLVGAGRRYVENNRDYRRLGATLAGTYYSLAGFPSASMAIADIPKQTNK</sequence>
<dbReference type="Pfam" id="PF00534">
    <property type="entry name" value="Glycos_transf_1"/>
    <property type="match status" value="1"/>
</dbReference>
<reference evidence="3" key="1">
    <citation type="journal article" date="2023" name="Nat. Microbiol.">
        <title>Enrichment and characterization of a nitric oxide-reducing microbial community in a continuous bioreactor.</title>
        <authorList>
            <person name="Garrido-Amador P."/>
            <person name="Stortenbeker N."/>
            <person name="Wessels H.J.C.T."/>
            <person name="Speth D.R."/>
            <person name="Garcia-Heredia I."/>
            <person name="Kartal B."/>
        </authorList>
    </citation>
    <scope>NUCLEOTIDE SEQUENCE</scope>
    <source>
        <strain evidence="3">MAG1</strain>
    </source>
</reference>
<dbReference type="Gene3D" id="3.40.50.2000">
    <property type="entry name" value="Glycogen Phosphorylase B"/>
    <property type="match status" value="2"/>
</dbReference>